<dbReference type="EnsemblPlants" id="Solyc01g044300.2.1">
    <property type="protein sequence ID" value="Solyc01g044300.2.1.1"/>
    <property type="gene ID" value="Solyc01g044300.2"/>
</dbReference>
<dbReference type="Proteomes" id="UP000004994">
    <property type="component" value="Chromosome 1"/>
</dbReference>
<dbReference type="Gramene" id="Solyc01g044300.2.1">
    <property type="protein sequence ID" value="Solyc01g044300.2.1.1"/>
    <property type="gene ID" value="Solyc01g044300.2"/>
</dbReference>
<reference evidence="1" key="2">
    <citation type="submission" date="2019-01" db="UniProtKB">
        <authorList>
            <consortium name="EnsemblPlants"/>
        </authorList>
    </citation>
    <scope>IDENTIFICATION</scope>
    <source>
        <strain evidence="1">cv. Heinz 1706</strain>
    </source>
</reference>
<keyword evidence="2" id="KW-1185">Reference proteome</keyword>
<protein>
    <submittedName>
        <fullName evidence="1">Uncharacterized protein</fullName>
    </submittedName>
</protein>
<name>A0A3Q7EDN4_SOLLC</name>
<reference evidence="1" key="1">
    <citation type="journal article" date="2012" name="Nature">
        <title>The tomato genome sequence provides insights into fleshy fruit evolution.</title>
        <authorList>
            <consortium name="Tomato Genome Consortium"/>
        </authorList>
    </citation>
    <scope>NUCLEOTIDE SEQUENCE [LARGE SCALE GENOMIC DNA]</scope>
    <source>
        <strain evidence="1">cv. Heinz 1706</strain>
    </source>
</reference>
<evidence type="ECO:0000313" key="1">
    <source>
        <dbReference type="EnsemblPlants" id="Solyc01g044300.2.1.1"/>
    </source>
</evidence>
<dbReference type="InParanoid" id="A0A3Q7EDN4"/>
<sequence length="22" mass="2811">KFLKIHPFYYHSVHHHHWVNSP</sequence>
<organism evidence="1">
    <name type="scientific">Solanum lycopersicum</name>
    <name type="common">Tomato</name>
    <name type="synonym">Lycopersicon esculentum</name>
    <dbReference type="NCBI Taxonomy" id="4081"/>
    <lineage>
        <taxon>Eukaryota</taxon>
        <taxon>Viridiplantae</taxon>
        <taxon>Streptophyta</taxon>
        <taxon>Embryophyta</taxon>
        <taxon>Tracheophyta</taxon>
        <taxon>Spermatophyta</taxon>
        <taxon>Magnoliopsida</taxon>
        <taxon>eudicotyledons</taxon>
        <taxon>Gunneridae</taxon>
        <taxon>Pentapetalae</taxon>
        <taxon>asterids</taxon>
        <taxon>lamiids</taxon>
        <taxon>Solanales</taxon>
        <taxon>Solanaceae</taxon>
        <taxon>Solanoideae</taxon>
        <taxon>Solaneae</taxon>
        <taxon>Solanum</taxon>
        <taxon>Solanum subgen. Lycopersicon</taxon>
    </lineage>
</organism>
<accession>A0A3Q7EDN4</accession>
<evidence type="ECO:0000313" key="2">
    <source>
        <dbReference type="Proteomes" id="UP000004994"/>
    </source>
</evidence>
<dbReference type="AlphaFoldDB" id="A0A3Q7EDN4"/>
<proteinExistence type="predicted"/>